<dbReference type="HOGENOM" id="CLU_1239848_0_0_1"/>
<proteinExistence type="predicted"/>
<name>A0A0C2SQ02_AMAMK</name>
<keyword evidence="1" id="KW-1133">Transmembrane helix</keyword>
<keyword evidence="1" id="KW-0472">Membrane</keyword>
<accession>A0A0C2SQ02</accession>
<evidence type="ECO:0000313" key="3">
    <source>
        <dbReference type="Proteomes" id="UP000054549"/>
    </source>
</evidence>
<sequence length="223" mass="25829">MELSANARGGDELRKSHILELPMELLLHIRDQLLDDSDVTPGELRSLRLVCKSFNVILAPVVMTNMILFPSPLFSQSRHDVIHHLHCLVHHKCNTTTYTTLTIRNWHRLDLGIDHLTTGVRQVWQGPKIWRFWAFFYIVPAIFIILFFLVMDYLVHPRIIPRHVKAIFGTIRARYYITLLPRKLDLPNVRVVSVRERLGNIPFDENTFVGSSTANRVGTGYLI</sequence>
<feature type="transmembrane region" description="Helical" evidence="1">
    <location>
        <begin position="54"/>
        <end position="74"/>
    </location>
</feature>
<dbReference type="OrthoDB" id="2991878at2759"/>
<feature type="transmembrane region" description="Helical" evidence="1">
    <location>
        <begin position="132"/>
        <end position="155"/>
    </location>
</feature>
<gene>
    <name evidence="2" type="ORF">M378DRAFT_538548</name>
</gene>
<keyword evidence="3" id="KW-1185">Reference proteome</keyword>
<evidence type="ECO:0000256" key="1">
    <source>
        <dbReference type="SAM" id="Phobius"/>
    </source>
</evidence>
<dbReference type="Proteomes" id="UP000054549">
    <property type="component" value="Unassembled WGS sequence"/>
</dbReference>
<organism evidence="2 3">
    <name type="scientific">Amanita muscaria (strain Koide BX008)</name>
    <dbReference type="NCBI Taxonomy" id="946122"/>
    <lineage>
        <taxon>Eukaryota</taxon>
        <taxon>Fungi</taxon>
        <taxon>Dikarya</taxon>
        <taxon>Basidiomycota</taxon>
        <taxon>Agaricomycotina</taxon>
        <taxon>Agaricomycetes</taxon>
        <taxon>Agaricomycetidae</taxon>
        <taxon>Agaricales</taxon>
        <taxon>Pluteineae</taxon>
        <taxon>Amanitaceae</taxon>
        <taxon>Amanita</taxon>
    </lineage>
</organism>
<reference evidence="2 3" key="1">
    <citation type="submission" date="2014-04" db="EMBL/GenBank/DDBJ databases">
        <title>Evolutionary Origins and Diversification of the Mycorrhizal Mutualists.</title>
        <authorList>
            <consortium name="DOE Joint Genome Institute"/>
            <consortium name="Mycorrhizal Genomics Consortium"/>
            <person name="Kohler A."/>
            <person name="Kuo A."/>
            <person name="Nagy L.G."/>
            <person name="Floudas D."/>
            <person name="Copeland A."/>
            <person name="Barry K.W."/>
            <person name="Cichocki N."/>
            <person name="Veneault-Fourrey C."/>
            <person name="LaButti K."/>
            <person name="Lindquist E.A."/>
            <person name="Lipzen A."/>
            <person name="Lundell T."/>
            <person name="Morin E."/>
            <person name="Murat C."/>
            <person name="Riley R."/>
            <person name="Ohm R."/>
            <person name="Sun H."/>
            <person name="Tunlid A."/>
            <person name="Henrissat B."/>
            <person name="Grigoriev I.V."/>
            <person name="Hibbett D.S."/>
            <person name="Martin F."/>
        </authorList>
    </citation>
    <scope>NUCLEOTIDE SEQUENCE [LARGE SCALE GENOMIC DNA]</scope>
    <source>
        <strain evidence="2 3">Koide BX008</strain>
    </source>
</reference>
<dbReference type="InParanoid" id="A0A0C2SQ02"/>
<keyword evidence="1" id="KW-0812">Transmembrane</keyword>
<dbReference type="EMBL" id="KN818243">
    <property type="protein sequence ID" value="KIL65335.1"/>
    <property type="molecule type" value="Genomic_DNA"/>
</dbReference>
<evidence type="ECO:0008006" key="4">
    <source>
        <dbReference type="Google" id="ProtNLM"/>
    </source>
</evidence>
<evidence type="ECO:0000313" key="2">
    <source>
        <dbReference type="EMBL" id="KIL65335.1"/>
    </source>
</evidence>
<dbReference type="AlphaFoldDB" id="A0A0C2SQ02"/>
<protein>
    <recommendedName>
        <fullName evidence="4">F-box domain-containing protein</fullName>
    </recommendedName>
</protein>